<comment type="caution">
    <text evidence="2">The sequence shown here is derived from an EMBL/GenBank/DDBJ whole genome shotgun (WGS) entry which is preliminary data.</text>
</comment>
<protein>
    <submittedName>
        <fullName evidence="2">Uncharacterized protein</fullName>
    </submittedName>
</protein>
<sequence>MPTASSRVLCEETQSQSPPQIPQLQHTSMIKAPRVADITLDYLLYIELKRHADLSRTASVAHVNWEKLSPVTRLAPFEANIVAFTWPQFQTEAMIHVAKDCDSLRRFLFECQDDGKLVWMANIKNHPNYGVAVKIDGALDFLNFSTAAYEAFPANIAFKITMDNPTRKSYENEMRRQMEEHHRRGEAIKQIKELALVTRANGITIVHPEDPRQVMEVPTADLSEWARQLVQNEPAVTNRMPPKTDRFIWLEGRKRATPNPSEAPPTKRNTGPVLMTPPNRVMRGASLSVTPGQSDSDDNDDIEVIPISSGTTANRSAVQSNLPNAPVPPASPEMESHTMETYLHVAHIPKEDKLTRARLLTHGIVHWSFFRASSEQEMIGLGFPIGIARLLIEGAARLERYDHNVDAYTGGMSPSPSLFV</sequence>
<organism evidence="2 3">
    <name type="scientific">Puccinia graminis f. sp. tritici</name>
    <dbReference type="NCBI Taxonomy" id="56615"/>
    <lineage>
        <taxon>Eukaryota</taxon>
        <taxon>Fungi</taxon>
        <taxon>Dikarya</taxon>
        <taxon>Basidiomycota</taxon>
        <taxon>Pucciniomycotina</taxon>
        <taxon>Pucciniomycetes</taxon>
        <taxon>Pucciniales</taxon>
        <taxon>Pucciniaceae</taxon>
        <taxon>Puccinia</taxon>
    </lineage>
</organism>
<accession>A0A5B0RQD9</accession>
<evidence type="ECO:0000256" key="1">
    <source>
        <dbReference type="SAM" id="MobiDB-lite"/>
    </source>
</evidence>
<dbReference type="Proteomes" id="UP000325313">
    <property type="component" value="Unassembled WGS sequence"/>
</dbReference>
<dbReference type="EMBL" id="VDEP01000148">
    <property type="protein sequence ID" value="KAA1127847.1"/>
    <property type="molecule type" value="Genomic_DNA"/>
</dbReference>
<gene>
    <name evidence="2" type="ORF">PGTUg99_004405</name>
</gene>
<feature type="region of interest" description="Disordered" evidence="1">
    <location>
        <begin position="254"/>
        <end position="302"/>
    </location>
</feature>
<proteinExistence type="predicted"/>
<evidence type="ECO:0000313" key="2">
    <source>
        <dbReference type="EMBL" id="KAA1127847.1"/>
    </source>
</evidence>
<dbReference type="AlphaFoldDB" id="A0A5B0RQD9"/>
<evidence type="ECO:0000313" key="3">
    <source>
        <dbReference type="Proteomes" id="UP000325313"/>
    </source>
</evidence>
<feature type="region of interest" description="Disordered" evidence="1">
    <location>
        <begin position="1"/>
        <end position="21"/>
    </location>
</feature>
<name>A0A5B0RQD9_PUCGR</name>
<reference evidence="2 3" key="1">
    <citation type="submission" date="2019-05" db="EMBL/GenBank/DDBJ databases">
        <title>Emergence of the Ug99 lineage of the wheat stem rust pathogen through somatic hybridization.</title>
        <authorList>
            <person name="Li F."/>
            <person name="Upadhyaya N.M."/>
            <person name="Sperschneider J."/>
            <person name="Matny O."/>
            <person name="Nguyen-Phuc H."/>
            <person name="Mago R."/>
            <person name="Raley C."/>
            <person name="Miller M.E."/>
            <person name="Silverstein K.A.T."/>
            <person name="Henningsen E."/>
            <person name="Hirsch C.D."/>
            <person name="Visser B."/>
            <person name="Pretorius Z.A."/>
            <person name="Steffenson B.J."/>
            <person name="Schwessinger B."/>
            <person name="Dodds P.N."/>
            <person name="Figueroa M."/>
        </authorList>
    </citation>
    <scope>NUCLEOTIDE SEQUENCE [LARGE SCALE GENOMIC DNA]</scope>
    <source>
        <strain evidence="2 3">Ug99</strain>
    </source>
</reference>